<dbReference type="STRING" id="690879.TSACC_22564"/>
<dbReference type="Proteomes" id="UP000076023">
    <property type="component" value="Unassembled WGS sequence"/>
</dbReference>
<gene>
    <name evidence="2" type="ORF">TSACC_22564</name>
</gene>
<dbReference type="EMBL" id="BDCO01000002">
    <property type="protein sequence ID" value="GAT34140.1"/>
    <property type="molecule type" value="Genomic_DNA"/>
</dbReference>
<feature type="transmembrane region" description="Helical" evidence="1">
    <location>
        <begin position="12"/>
        <end position="34"/>
    </location>
</feature>
<keyword evidence="1" id="KW-0812">Transmembrane</keyword>
<evidence type="ECO:0000313" key="2">
    <source>
        <dbReference type="EMBL" id="GAT34140.1"/>
    </source>
</evidence>
<organism evidence="2 3">
    <name type="scientific">Terrimicrobium sacchariphilum</name>
    <dbReference type="NCBI Taxonomy" id="690879"/>
    <lineage>
        <taxon>Bacteria</taxon>
        <taxon>Pseudomonadati</taxon>
        <taxon>Verrucomicrobiota</taxon>
        <taxon>Terrimicrobiia</taxon>
        <taxon>Terrimicrobiales</taxon>
        <taxon>Terrimicrobiaceae</taxon>
        <taxon>Terrimicrobium</taxon>
    </lineage>
</organism>
<keyword evidence="3" id="KW-1185">Reference proteome</keyword>
<dbReference type="AlphaFoldDB" id="A0A146G9K1"/>
<evidence type="ECO:0000313" key="3">
    <source>
        <dbReference type="Proteomes" id="UP000076023"/>
    </source>
</evidence>
<proteinExistence type="predicted"/>
<dbReference type="InParanoid" id="A0A146G9K1"/>
<reference evidence="3" key="1">
    <citation type="journal article" date="2017" name="Genome Announc.">
        <title>Draft Genome Sequence of Terrimicrobium sacchariphilum NM-5T, a Facultative Anaerobic Soil Bacterium of the Class Spartobacteria.</title>
        <authorList>
            <person name="Qiu Y.L."/>
            <person name="Tourlousse D.M."/>
            <person name="Matsuura N."/>
            <person name="Ohashi A."/>
            <person name="Sekiguchi Y."/>
        </authorList>
    </citation>
    <scope>NUCLEOTIDE SEQUENCE [LARGE SCALE GENOMIC DNA]</scope>
    <source>
        <strain evidence="3">NM-5</strain>
    </source>
</reference>
<keyword evidence="1" id="KW-0472">Membrane</keyword>
<sequence length="186" mass="20473">MRFVAYSSKLWNFGILILILLFGGVFGVFAYTGLPLWGKVAAVLVFGGLIALTVVNLTGGRAAIEIDETGILCYRAYYSRIPWDAVVSAVRAPRSEMVNGPDGKGVRTCFSEAWRPIDLVVLDLNKYATGWLARWYRGALMAIPGVMNPPVYALRIEMCGLAASSEDAMRAIEYYLAQKKSHADRV</sequence>
<name>A0A146G9K1_TERSA</name>
<feature type="transmembrane region" description="Helical" evidence="1">
    <location>
        <begin position="40"/>
        <end position="59"/>
    </location>
</feature>
<accession>A0A146G9K1</accession>
<protein>
    <recommendedName>
        <fullName evidence="4">PH domain-containing protein</fullName>
    </recommendedName>
</protein>
<evidence type="ECO:0000256" key="1">
    <source>
        <dbReference type="SAM" id="Phobius"/>
    </source>
</evidence>
<evidence type="ECO:0008006" key="4">
    <source>
        <dbReference type="Google" id="ProtNLM"/>
    </source>
</evidence>
<keyword evidence="1" id="KW-1133">Transmembrane helix</keyword>
<comment type="caution">
    <text evidence="2">The sequence shown here is derived from an EMBL/GenBank/DDBJ whole genome shotgun (WGS) entry which is preliminary data.</text>
</comment>